<feature type="domain" description="XRN2-binding (XTBD)" evidence="1">
    <location>
        <begin position="13"/>
        <end position="97"/>
    </location>
</feature>
<evidence type="ECO:0000313" key="2">
    <source>
        <dbReference type="EMBL" id="CRK94951.1"/>
    </source>
</evidence>
<sequence length="107" mass="12738">MSDSEPDNDNWDVEKYRVDYESEEHWELRKAFMETHRENFGEDEIVCLARVFTNVEFLGCRYSNEVMKQIAELSKGIIEKYRRSRQGRLKRTFVGAAEAAQNKVQRK</sequence>
<dbReference type="OrthoDB" id="2359216at2759"/>
<reference evidence="2 3" key="1">
    <citation type="submission" date="2015-04" db="EMBL/GenBank/DDBJ databases">
        <authorList>
            <person name="Syromyatnikov M.Y."/>
            <person name="Popov V.N."/>
        </authorList>
    </citation>
    <scope>NUCLEOTIDE SEQUENCE [LARGE SCALE GENOMIC DNA]</scope>
</reference>
<dbReference type="AlphaFoldDB" id="A0A1J1I3N5"/>
<dbReference type="PANTHER" id="PTHR48430">
    <property type="entry name" value="PARTNER OF XRN-2 PROTEIN 1"/>
    <property type="match status" value="1"/>
</dbReference>
<protein>
    <submittedName>
        <fullName evidence="2">CLUMA_CG008439, isoform A</fullName>
    </submittedName>
</protein>
<evidence type="ECO:0000313" key="3">
    <source>
        <dbReference type="Proteomes" id="UP000183832"/>
    </source>
</evidence>
<evidence type="ECO:0000259" key="1">
    <source>
        <dbReference type="PROSITE" id="PS51827"/>
    </source>
</evidence>
<keyword evidence="3" id="KW-1185">Reference proteome</keyword>
<name>A0A1J1I3N5_9DIPT</name>
<dbReference type="InterPro" id="IPR021859">
    <property type="entry name" value="XTBD"/>
</dbReference>
<proteinExistence type="predicted"/>
<dbReference type="EMBL" id="CVRI01000040">
    <property type="protein sequence ID" value="CRK94951.1"/>
    <property type="molecule type" value="Genomic_DNA"/>
</dbReference>
<accession>A0A1J1I3N5</accession>
<dbReference type="STRING" id="568069.A0A1J1I3N5"/>
<dbReference type="PROSITE" id="PS51827">
    <property type="entry name" value="XTBD"/>
    <property type="match status" value="1"/>
</dbReference>
<dbReference type="Proteomes" id="UP000183832">
    <property type="component" value="Unassembled WGS sequence"/>
</dbReference>
<gene>
    <name evidence="2" type="ORF">CLUMA_CG008439</name>
</gene>
<dbReference type="PANTHER" id="PTHR48430:SF1">
    <property type="entry name" value="PARTNER OF XRN-2 PROTEIN 1"/>
    <property type="match status" value="1"/>
</dbReference>
<dbReference type="Pfam" id="PF11952">
    <property type="entry name" value="XTBD"/>
    <property type="match status" value="1"/>
</dbReference>
<organism evidence="2 3">
    <name type="scientific">Clunio marinus</name>
    <dbReference type="NCBI Taxonomy" id="568069"/>
    <lineage>
        <taxon>Eukaryota</taxon>
        <taxon>Metazoa</taxon>
        <taxon>Ecdysozoa</taxon>
        <taxon>Arthropoda</taxon>
        <taxon>Hexapoda</taxon>
        <taxon>Insecta</taxon>
        <taxon>Pterygota</taxon>
        <taxon>Neoptera</taxon>
        <taxon>Endopterygota</taxon>
        <taxon>Diptera</taxon>
        <taxon>Nematocera</taxon>
        <taxon>Chironomoidea</taxon>
        <taxon>Chironomidae</taxon>
        <taxon>Clunio</taxon>
    </lineage>
</organism>